<dbReference type="Proteomes" id="UP001066276">
    <property type="component" value="Chromosome 2_1"/>
</dbReference>
<sequence length="140" mass="15097">MGFQRAAREWAWVCGGEGQSPAVVGRPVAAGALVSYVAERTMDRFHTSTSDLFWQDEAGTSGDYPGEHGASQRHWGEEKAGPRAGSWMASTEEKMWQHRAMDTPWGRCGVGVVRPPTSLSLGGSILARQDATEGGPYSEV</sequence>
<dbReference type="EMBL" id="JANPWB010000003">
    <property type="protein sequence ID" value="KAJ1202865.1"/>
    <property type="molecule type" value="Genomic_DNA"/>
</dbReference>
<feature type="region of interest" description="Disordered" evidence="1">
    <location>
        <begin position="119"/>
        <end position="140"/>
    </location>
</feature>
<gene>
    <name evidence="2" type="ORF">NDU88_006660</name>
</gene>
<feature type="region of interest" description="Disordered" evidence="1">
    <location>
        <begin position="50"/>
        <end position="91"/>
    </location>
</feature>
<dbReference type="AlphaFoldDB" id="A0AAV7VMJ1"/>
<proteinExistence type="predicted"/>
<reference evidence="2" key="1">
    <citation type="journal article" date="2022" name="bioRxiv">
        <title>Sequencing and chromosome-scale assembly of the giantPleurodeles waltlgenome.</title>
        <authorList>
            <person name="Brown T."/>
            <person name="Elewa A."/>
            <person name="Iarovenko S."/>
            <person name="Subramanian E."/>
            <person name="Araus A.J."/>
            <person name="Petzold A."/>
            <person name="Susuki M."/>
            <person name="Suzuki K.-i.T."/>
            <person name="Hayashi T."/>
            <person name="Toyoda A."/>
            <person name="Oliveira C."/>
            <person name="Osipova E."/>
            <person name="Leigh N.D."/>
            <person name="Simon A."/>
            <person name="Yun M.H."/>
        </authorList>
    </citation>
    <scope>NUCLEOTIDE SEQUENCE</scope>
    <source>
        <strain evidence="2">20211129_DDA</strain>
        <tissue evidence="2">Liver</tissue>
    </source>
</reference>
<evidence type="ECO:0000256" key="1">
    <source>
        <dbReference type="SAM" id="MobiDB-lite"/>
    </source>
</evidence>
<keyword evidence="3" id="KW-1185">Reference proteome</keyword>
<comment type="caution">
    <text evidence="2">The sequence shown here is derived from an EMBL/GenBank/DDBJ whole genome shotgun (WGS) entry which is preliminary data.</text>
</comment>
<accession>A0AAV7VMJ1</accession>
<evidence type="ECO:0000313" key="2">
    <source>
        <dbReference type="EMBL" id="KAJ1202865.1"/>
    </source>
</evidence>
<organism evidence="2 3">
    <name type="scientific">Pleurodeles waltl</name>
    <name type="common">Iberian ribbed newt</name>
    <dbReference type="NCBI Taxonomy" id="8319"/>
    <lineage>
        <taxon>Eukaryota</taxon>
        <taxon>Metazoa</taxon>
        <taxon>Chordata</taxon>
        <taxon>Craniata</taxon>
        <taxon>Vertebrata</taxon>
        <taxon>Euteleostomi</taxon>
        <taxon>Amphibia</taxon>
        <taxon>Batrachia</taxon>
        <taxon>Caudata</taxon>
        <taxon>Salamandroidea</taxon>
        <taxon>Salamandridae</taxon>
        <taxon>Pleurodelinae</taxon>
        <taxon>Pleurodeles</taxon>
    </lineage>
</organism>
<evidence type="ECO:0000313" key="3">
    <source>
        <dbReference type="Proteomes" id="UP001066276"/>
    </source>
</evidence>
<protein>
    <submittedName>
        <fullName evidence="2">Uncharacterized protein</fullName>
    </submittedName>
</protein>
<name>A0AAV7VMJ1_PLEWA</name>